<evidence type="ECO:0000313" key="2">
    <source>
        <dbReference type="Proteomes" id="UP000663292"/>
    </source>
</evidence>
<sequence length="93" mass="10912">MTSTTYRCSSCFEQTLTRVYDVSHLSIRCPNCGEFARFVHEGVLEQYEALEESPPEEFDWERLDRMEKFVVAEKLVRQGNTLDDFEVEVHDGE</sequence>
<dbReference type="GeneID" id="68856953"/>
<evidence type="ECO:0000313" key="1">
    <source>
        <dbReference type="EMBL" id="QSG13866.1"/>
    </source>
</evidence>
<dbReference type="Proteomes" id="UP000663292">
    <property type="component" value="Chromosome"/>
</dbReference>
<keyword evidence="2" id="KW-1185">Reference proteome</keyword>
<protein>
    <submittedName>
        <fullName evidence="1">Zn finger protein, C2C2 type</fullName>
    </submittedName>
</protein>
<accession>A0A897NUN2</accession>
<gene>
    <name evidence="1" type="ORF">HSEST_0316</name>
</gene>
<dbReference type="EMBL" id="CP064791">
    <property type="protein sequence ID" value="QSG13866.1"/>
    <property type="molecule type" value="Genomic_DNA"/>
</dbReference>
<reference evidence="1 2" key="1">
    <citation type="submission" date="2020-11" db="EMBL/GenBank/DDBJ databases">
        <title>Carbohydrate-dependent, anaerobic sulfur respiration: A novel catabolism in halophilic archaea.</title>
        <authorList>
            <person name="Sorokin D.Y."/>
            <person name="Messina E."/>
            <person name="Smedile F."/>
            <person name="La Cono V."/>
            <person name="Hallsworth J.E."/>
            <person name="Yakimov M.M."/>
        </authorList>
    </citation>
    <scope>NUCLEOTIDE SEQUENCE [LARGE SCALE GENOMIC DNA]</scope>
    <source>
        <strain evidence="1 2">HSR-Est</strain>
    </source>
</reference>
<dbReference type="AlphaFoldDB" id="A0A897NUN2"/>
<dbReference type="RefSeq" id="WP_229121814.1">
    <property type="nucleotide sequence ID" value="NZ_CP064791.1"/>
</dbReference>
<name>A0A897NUN2_9EURY</name>
<proteinExistence type="predicted"/>
<organism evidence="1 2">
    <name type="scientific">Halapricum desulfuricans</name>
    <dbReference type="NCBI Taxonomy" id="2841257"/>
    <lineage>
        <taxon>Archaea</taxon>
        <taxon>Methanobacteriati</taxon>
        <taxon>Methanobacteriota</taxon>
        <taxon>Stenosarchaea group</taxon>
        <taxon>Halobacteria</taxon>
        <taxon>Halobacteriales</taxon>
        <taxon>Haloarculaceae</taxon>
        <taxon>Halapricum</taxon>
    </lineage>
</organism>